<feature type="transmembrane region" description="Helical" evidence="13">
    <location>
        <begin position="6"/>
        <end position="26"/>
    </location>
</feature>
<keyword evidence="2" id="KW-1003">Cell membrane</keyword>
<dbReference type="Pfam" id="PF13396">
    <property type="entry name" value="PLDc_N"/>
    <property type="match status" value="1"/>
</dbReference>
<reference evidence="16" key="1">
    <citation type="submission" date="2016-10" db="EMBL/GenBank/DDBJ databases">
        <authorList>
            <person name="Varghese N."/>
            <person name="Submissions S."/>
        </authorList>
    </citation>
    <scope>NUCLEOTIDE SEQUENCE [LARGE SCALE GENOMIC DNA]</scope>
    <source>
        <strain evidence="16">CECT 8338</strain>
    </source>
</reference>
<organism evidence="15 16">
    <name type="scientific">Halopseudomonas salegens</name>
    <dbReference type="NCBI Taxonomy" id="1434072"/>
    <lineage>
        <taxon>Bacteria</taxon>
        <taxon>Pseudomonadati</taxon>
        <taxon>Pseudomonadota</taxon>
        <taxon>Gammaproteobacteria</taxon>
        <taxon>Pseudomonadales</taxon>
        <taxon>Pseudomonadaceae</taxon>
        <taxon>Halopseudomonas</taxon>
    </lineage>
</organism>
<evidence type="ECO:0000259" key="14">
    <source>
        <dbReference type="PROSITE" id="PS50035"/>
    </source>
</evidence>
<evidence type="ECO:0000256" key="12">
    <source>
        <dbReference type="NCBIfam" id="TIGR04265"/>
    </source>
</evidence>
<proteinExistence type="predicted"/>
<comment type="subcellular location">
    <subcellularLocation>
        <location evidence="1">Cell membrane</location>
        <topology evidence="1">Multi-pass membrane protein</topology>
    </subcellularLocation>
</comment>
<evidence type="ECO:0000256" key="11">
    <source>
        <dbReference type="ARBA" id="ARBA00023264"/>
    </source>
</evidence>
<evidence type="ECO:0000256" key="9">
    <source>
        <dbReference type="ARBA" id="ARBA00023136"/>
    </source>
</evidence>
<dbReference type="SUPFAM" id="SSF56024">
    <property type="entry name" value="Phospholipase D/nuclease"/>
    <property type="match status" value="2"/>
</dbReference>
<keyword evidence="6" id="KW-0677">Repeat</keyword>
<keyword evidence="16" id="KW-1185">Reference proteome</keyword>
<name>A0A1H2FC50_9GAMM</name>
<dbReference type="GO" id="GO:0005886">
    <property type="term" value="C:plasma membrane"/>
    <property type="evidence" value="ECO:0007669"/>
    <property type="project" value="UniProtKB-SubCell"/>
</dbReference>
<feature type="transmembrane region" description="Helical" evidence="13">
    <location>
        <begin position="38"/>
        <end position="59"/>
    </location>
</feature>
<dbReference type="Gene3D" id="3.30.870.10">
    <property type="entry name" value="Endonuclease Chain A"/>
    <property type="match status" value="2"/>
</dbReference>
<keyword evidence="5 13" id="KW-0812">Transmembrane</keyword>
<dbReference type="GO" id="GO:0008808">
    <property type="term" value="F:cardiolipin synthase activity"/>
    <property type="evidence" value="ECO:0007669"/>
    <property type="project" value="UniProtKB-UniRule"/>
</dbReference>
<evidence type="ECO:0000313" key="15">
    <source>
        <dbReference type="EMBL" id="SDU04558.1"/>
    </source>
</evidence>
<keyword evidence="7 13" id="KW-1133">Transmembrane helix</keyword>
<dbReference type="PROSITE" id="PS50035">
    <property type="entry name" value="PLD"/>
    <property type="match status" value="2"/>
</dbReference>
<keyword evidence="9 13" id="KW-0472">Membrane</keyword>
<evidence type="ECO:0000313" key="16">
    <source>
        <dbReference type="Proteomes" id="UP000243924"/>
    </source>
</evidence>
<evidence type="ECO:0000256" key="2">
    <source>
        <dbReference type="ARBA" id="ARBA00022475"/>
    </source>
</evidence>
<dbReference type="EC" id="2.7.8.-" evidence="12"/>
<dbReference type="PANTHER" id="PTHR21248:SF22">
    <property type="entry name" value="PHOSPHOLIPASE D"/>
    <property type="match status" value="1"/>
</dbReference>
<keyword evidence="8" id="KW-0443">Lipid metabolism</keyword>
<dbReference type="InterPro" id="IPR022924">
    <property type="entry name" value="Cardiolipin_synthase"/>
</dbReference>
<sequence length="481" mass="53603">MWDNLQDIFGVALVILYWLFTALVTLRVITKRRAVSASLAWLLVIYILPVFGAMLYLMLGELSLGKQRSTRAESMVEPYLDNLKNGYSSQDIPMPGGQQSLAIHQLLAHRVGIGALAYKHLQVLDTPADIFAHLQADIAAARESIRIETYIWFCGGRVNDIAEALIAASERGVKVTILADHAGSRRFFRSRWRKRLVKAGVAVVPALPVRLWRALVNRIDVRLHRKLVVIDDRLAFTGSMNMADPDCFKRGARVGPWIDTMLRIEGQAAAGLAKVFAWDWEVETGQRSLPVLPPAGDHPDHWLSIIPSGPGIGDDLIGQSVLAGIYRANHSITIATPYFVPSEAIFDALCHAAKRGVKVRLLVPRYNDSLMVGWASRSYYEPLLLAGAEILRFEGGLLHTKAMLMDDELALVGSVNLDIRSLQLNFELTVALFNPVSCAEIGQLLERYSARCQPLSLIEWQQRGRGSRTLERLMYFMSPIL</sequence>
<dbReference type="NCBIfam" id="TIGR04265">
    <property type="entry name" value="bac_cardiolipin"/>
    <property type="match status" value="1"/>
</dbReference>
<evidence type="ECO:0000256" key="6">
    <source>
        <dbReference type="ARBA" id="ARBA00022737"/>
    </source>
</evidence>
<evidence type="ECO:0000256" key="10">
    <source>
        <dbReference type="ARBA" id="ARBA00023209"/>
    </source>
</evidence>
<keyword evidence="4" id="KW-0808">Transferase</keyword>
<evidence type="ECO:0000256" key="3">
    <source>
        <dbReference type="ARBA" id="ARBA00022516"/>
    </source>
</evidence>
<feature type="domain" description="PLD phosphodiesterase" evidence="14">
    <location>
        <begin position="219"/>
        <end position="246"/>
    </location>
</feature>
<dbReference type="OrthoDB" id="9762009at2"/>
<evidence type="ECO:0000256" key="7">
    <source>
        <dbReference type="ARBA" id="ARBA00022989"/>
    </source>
</evidence>
<keyword evidence="3" id="KW-0444">Lipid biosynthesis</keyword>
<evidence type="ECO:0000256" key="5">
    <source>
        <dbReference type="ARBA" id="ARBA00022692"/>
    </source>
</evidence>
<keyword evidence="11" id="KW-1208">Phospholipid metabolism</keyword>
<protein>
    <recommendedName>
        <fullName evidence="12">Cardiolipin synthase</fullName>
        <ecNumber evidence="12">2.7.8.-</ecNumber>
    </recommendedName>
</protein>
<dbReference type="Pfam" id="PF13091">
    <property type="entry name" value="PLDc_2"/>
    <property type="match status" value="2"/>
</dbReference>
<dbReference type="AlphaFoldDB" id="A0A1H2FC50"/>
<dbReference type="Proteomes" id="UP000243924">
    <property type="component" value="Chromosome I"/>
</dbReference>
<evidence type="ECO:0000256" key="4">
    <source>
        <dbReference type="ARBA" id="ARBA00022679"/>
    </source>
</evidence>
<dbReference type="InterPro" id="IPR025202">
    <property type="entry name" value="PLD-like_dom"/>
</dbReference>
<feature type="domain" description="PLD phosphodiesterase" evidence="14">
    <location>
        <begin position="394"/>
        <end position="421"/>
    </location>
</feature>
<evidence type="ECO:0000256" key="13">
    <source>
        <dbReference type="SAM" id="Phobius"/>
    </source>
</evidence>
<evidence type="ECO:0000256" key="8">
    <source>
        <dbReference type="ARBA" id="ARBA00023098"/>
    </source>
</evidence>
<keyword evidence="10" id="KW-0594">Phospholipid biosynthesis</keyword>
<dbReference type="InterPro" id="IPR001736">
    <property type="entry name" value="PLipase_D/transphosphatidylase"/>
</dbReference>
<dbReference type="InterPro" id="IPR027379">
    <property type="entry name" value="CLS_N"/>
</dbReference>
<dbReference type="EMBL" id="LT629787">
    <property type="protein sequence ID" value="SDU04558.1"/>
    <property type="molecule type" value="Genomic_DNA"/>
</dbReference>
<accession>A0A1H2FC50</accession>
<dbReference type="STRING" id="1434072.SAMN05216210_1426"/>
<dbReference type="GO" id="GO:0032049">
    <property type="term" value="P:cardiolipin biosynthetic process"/>
    <property type="evidence" value="ECO:0007669"/>
    <property type="project" value="UniProtKB-UniRule"/>
</dbReference>
<dbReference type="RefSeq" id="WP_092385503.1">
    <property type="nucleotide sequence ID" value="NZ_LT629787.1"/>
</dbReference>
<dbReference type="SMART" id="SM00155">
    <property type="entry name" value="PLDc"/>
    <property type="match status" value="2"/>
</dbReference>
<gene>
    <name evidence="15" type="ORF">SAMN05216210_1426</name>
</gene>
<evidence type="ECO:0000256" key="1">
    <source>
        <dbReference type="ARBA" id="ARBA00004651"/>
    </source>
</evidence>
<dbReference type="PANTHER" id="PTHR21248">
    <property type="entry name" value="CARDIOLIPIN SYNTHASE"/>
    <property type="match status" value="1"/>
</dbReference>